<dbReference type="Proteomes" id="UP001187682">
    <property type="component" value="Unassembled WGS sequence"/>
</dbReference>
<dbReference type="InterPro" id="IPR024926">
    <property type="entry name" value="NOG1"/>
</dbReference>
<feature type="compositionally biased region" description="Basic and acidic residues" evidence="8">
    <location>
        <begin position="578"/>
        <end position="587"/>
    </location>
</feature>
<organism evidence="10 11">
    <name type="scientific">Cephalotrichum gorgonifer</name>
    <dbReference type="NCBI Taxonomy" id="2041049"/>
    <lineage>
        <taxon>Eukaryota</taxon>
        <taxon>Fungi</taxon>
        <taxon>Dikarya</taxon>
        <taxon>Ascomycota</taxon>
        <taxon>Pezizomycotina</taxon>
        <taxon>Sordariomycetes</taxon>
        <taxon>Hypocreomycetidae</taxon>
        <taxon>Microascales</taxon>
        <taxon>Microascaceae</taxon>
        <taxon>Cephalotrichum</taxon>
    </lineage>
</organism>
<dbReference type="PROSITE" id="PS51710">
    <property type="entry name" value="G_OBG"/>
    <property type="match status" value="1"/>
</dbReference>
<evidence type="ECO:0000256" key="3">
    <source>
        <dbReference type="ARBA" id="ARBA00022517"/>
    </source>
</evidence>
<dbReference type="InterPro" id="IPR006073">
    <property type="entry name" value="GTP-bd"/>
</dbReference>
<feature type="region of interest" description="Disordered" evidence="8">
    <location>
        <begin position="550"/>
        <end position="660"/>
    </location>
</feature>
<evidence type="ECO:0000256" key="2">
    <source>
        <dbReference type="ARBA" id="ARBA00004604"/>
    </source>
</evidence>
<dbReference type="InterPro" id="IPR010674">
    <property type="entry name" value="NOG1_Rossman_fold_dom"/>
</dbReference>
<dbReference type="PANTHER" id="PTHR45759">
    <property type="entry name" value="NUCLEOLAR GTP-BINDING PROTEIN 1"/>
    <property type="match status" value="1"/>
</dbReference>
<keyword evidence="4" id="KW-0547">Nucleotide-binding</keyword>
<dbReference type="InterPro" id="IPR027417">
    <property type="entry name" value="P-loop_NTPase"/>
</dbReference>
<dbReference type="CDD" id="cd01897">
    <property type="entry name" value="NOG"/>
    <property type="match status" value="1"/>
</dbReference>
<accession>A0AAE8N5M1</accession>
<dbReference type="EMBL" id="ONZQ02000014">
    <property type="protein sequence ID" value="SPO05944.1"/>
    <property type="molecule type" value="Genomic_DNA"/>
</dbReference>
<comment type="subcellular location">
    <subcellularLocation>
        <location evidence="2 7">Nucleus</location>
        <location evidence="2 7">Nucleolus</location>
    </subcellularLocation>
</comment>
<dbReference type="InterPro" id="IPR041623">
    <property type="entry name" value="NOG1_N"/>
</dbReference>
<name>A0AAE8N5M1_9PEZI</name>
<evidence type="ECO:0000256" key="6">
    <source>
        <dbReference type="ARBA" id="ARBA00023242"/>
    </source>
</evidence>
<evidence type="ECO:0000259" key="9">
    <source>
        <dbReference type="PROSITE" id="PS51710"/>
    </source>
</evidence>
<dbReference type="Gene3D" id="1.20.120.1190">
    <property type="match status" value="1"/>
</dbReference>
<comment type="function">
    <text evidence="1 7">Involved in the biogenesis of the 60S ribosomal subunit.</text>
</comment>
<keyword evidence="3 7" id="KW-0690">Ribosome biogenesis</keyword>
<dbReference type="GO" id="GO:0005525">
    <property type="term" value="F:GTP binding"/>
    <property type="evidence" value="ECO:0007669"/>
    <property type="project" value="UniProtKB-KW"/>
</dbReference>
<keyword evidence="6 7" id="KW-0539">Nucleus</keyword>
<dbReference type="PRINTS" id="PR00326">
    <property type="entry name" value="GTP1OBG"/>
</dbReference>
<keyword evidence="5" id="KW-0342">GTP-binding</keyword>
<dbReference type="Pfam" id="PF08155">
    <property type="entry name" value="NOGCT"/>
    <property type="match status" value="1"/>
</dbReference>
<evidence type="ECO:0000313" key="11">
    <source>
        <dbReference type="Proteomes" id="UP001187682"/>
    </source>
</evidence>
<dbReference type="Gene3D" id="3.40.50.300">
    <property type="entry name" value="P-loop containing nucleotide triphosphate hydrolases"/>
    <property type="match status" value="1"/>
</dbReference>
<dbReference type="Pfam" id="PF17835">
    <property type="entry name" value="NOG1_N"/>
    <property type="match status" value="1"/>
</dbReference>
<dbReference type="InterPro" id="IPR031167">
    <property type="entry name" value="G_OBG"/>
</dbReference>
<proteinExistence type="inferred from homology"/>
<feature type="domain" description="OBG-type G" evidence="9">
    <location>
        <begin position="168"/>
        <end position="341"/>
    </location>
</feature>
<sequence length="660" mass="74877">MRTSFKDIPPVPTSQEFIDIVLSRTQRRLPTQIRAGFKISRIRAFYTRKVKFTQETLTERLGEIIEAFPRLNDIHPFHKDLFNTLYDADHFRIALGQLSTAKHLCETISRDYVRLIKYAQSLFQCKQLKRAALGRMATLTKKLKEPLLYLDQVRQHLGRLPAIDPNTRTLVICGFPNTGKSSFLKSITRADVDVQPYAFTTKSLFVGHFDHRYLRFSAIDTPGILDHPLEEMNTIEMQSITAIAHLRSAILYFMDLSEQCGYPVAAQLALFKSIRPLFANKVVFLAINKIDVTKPEDLDEETQQQLKDLVKNGEVTEILQMSCNTQEGVQEAKNAACERLIAERVSQKMKAGTSNSGAIGGRLAEVMARIHVAQPMGGATRETFIPEGIKNLKKYDKEDPERRMLARDIEAQNGGAGVFNVDLKADYLLENPEWKYDKIPEVLDGKNVYDYVDPDIEQKLAELEKEEERLEAEGYYDESEEEMDPEDLKALEDAEKIREKIALIRNDAKQRKRLKNAPIIPRSKLKKNLSELDEALDVLGVDTSRFLPALAENNPRRGRSTNRSRAGSEDGMDLDVDPVAKAKDRIRSMSRARSVPRGNRMEAGVEDNATARSNAERLAKLGQKKRNRMARAGEADRHETPALAKHLFAGKRGIGKTQRR</sequence>
<evidence type="ECO:0000256" key="4">
    <source>
        <dbReference type="ARBA" id="ARBA00022741"/>
    </source>
</evidence>
<evidence type="ECO:0000256" key="8">
    <source>
        <dbReference type="SAM" id="MobiDB-lite"/>
    </source>
</evidence>
<evidence type="ECO:0000313" key="10">
    <source>
        <dbReference type="EMBL" id="SPO05944.1"/>
    </source>
</evidence>
<evidence type="ECO:0000256" key="7">
    <source>
        <dbReference type="PIRNR" id="PIRNR038919"/>
    </source>
</evidence>
<dbReference type="FunFam" id="3.40.50.300:FF:000496">
    <property type="entry name" value="Nucleolar GTP-binding protein 1"/>
    <property type="match status" value="1"/>
</dbReference>
<comment type="caution">
    <text evidence="10">The sequence shown here is derived from an EMBL/GenBank/DDBJ whole genome shotgun (WGS) entry which is preliminary data.</text>
</comment>
<dbReference type="PIRSF" id="PIRSF038919">
    <property type="entry name" value="NOG1"/>
    <property type="match status" value="1"/>
</dbReference>
<evidence type="ECO:0000256" key="5">
    <source>
        <dbReference type="ARBA" id="ARBA00023134"/>
    </source>
</evidence>
<reference evidence="10" key="1">
    <citation type="submission" date="2018-03" db="EMBL/GenBank/DDBJ databases">
        <authorList>
            <person name="Guldener U."/>
        </authorList>
    </citation>
    <scope>NUCLEOTIDE SEQUENCE</scope>
</reference>
<comment type="similarity">
    <text evidence="7">Belongs to the TRAFAC class OBG-HflX-like GTPase superfamily. OBG GTPase family. NOG subfamily.</text>
</comment>
<gene>
    <name evidence="10" type="ORF">DNG_08633</name>
</gene>
<feature type="compositionally biased region" description="Basic and acidic residues" evidence="8">
    <location>
        <begin position="631"/>
        <end position="640"/>
    </location>
</feature>
<dbReference type="AlphaFoldDB" id="A0AAE8N5M1"/>
<protein>
    <recommendedName>
        <fullName evidence="7">Nucleolar GTP-binding protein 1</fullName>
    </recommendedName>
</protein>
<dbReference type="GO" id="GO:0005730">
    <property type="term" value="C:nucleolus"/>
    <property type="evidence" value="ECO:0007669"/>
    <property type="project" value="UniProtKB-SubCell"/>
</dbReference>
<dbReference type="SUPFAM" id="SSF52540">
    <property type="entry name" value="P-loop containing nucleoside triphosphate hydrolases"/>
    <property type="match status" value="1"/>
</dbReference>
<evidence type="ECO:0000256" key="1">
    <source>
        <dbReference type="ARBA" id="ARBA00002889"/>
    </source>
</evidence>
<dbReference type="GO" id="GO:0042254">
    <property type="term" value="P:ribosome biogenesis"/>
    <property type="evidence" value="ECO:0007669"/>
    <property type="project" value="UniProtKB-KW"/>
</dbReference>
<dbReference type="Pfam" id="PF06858">
    <property type="entry name" value="NOG1"/>
    <property type="match status" value="1"/>
</dbReference>
<keyword evidence="11" id="KW-1185">Reference proteome</keyword>
<dbReference type="InterPro" id="IPR012973">
    <property type="entry name" value="NOG_C"/>
</dbReference>